<dbReference type="InterPro" id="IPR043038">
    <property type="entry name" value="VbhA_sf"/>
</dbReference>
<evidence type="ECO:0000259" key="1">
    <source>
        <dbReference type="Pfam" id="PF18495"/>
    </source>
</evidence>
<reference evidence="2 3" key="1">
    <citation type="submission" date="2022-08" db="EMBL/GenBank/DDBJ databases">
        <title>Reclassification of Massilia species as members of the genera Telluria, Duganella, Pseudoduganella, Mokoshia gen. nov. and Zemynaea gen. nov. using orthogonal and non-orthogonal genome-based approaches.</title>
        <authorList>
            <person name="Bowman J.P."/>
        </authorList>
    </citation>
    <scope>NUCLEOTIDE SEQUENCE [LARGE SCALE GENOMIC DNA]</scope>
    <source>
        <strain evidence="2 3">JCM 31605</strain>
    </source>
</reference>
<dbReference type="EMBL" id="JANUHB010000003">
    <property type="protein sequence ID" value="MCS0809191.1"/>
    <property type="molecule type" value="Genomic_DNA"/>
</dbReference>
<name>A0ABT2DCZ6_9BURK</name>
<feature type="domain" description="Antitoxin VbhA" evidence="1">
    <location>
        <begin position="5"/>
        <end position="49"/>
    </location>
</feature>
<dbReference type="Gene3D" id="1.10.8.1050">
    <property type="entry name" value="Antitoxin VbhA-like"/>
    <property type="match status" value="1"/>
</dbReference>
<dbReference type="Pfam" id="PF18495">
    <property type="entry name" value="VbhA"/>
    <property type="match status" value="1"/>
</dbReference>
<organism evidence="2 3">
    <name type="scientific">Massilia agilis</name>
    <dbReference type="NCBI Taxonomy" id="1811226"/>
    <lineage>
        <taxon>Bacteria</taxon>
        <taxon>Pseudomonadati</taxon>
        <taxon>Pseudomonadota</taxon>
        <taxon>Betaproteobacteria</taxon>
        <taxon>Burkholderiales</taxon>
        <taxon>Oxalobacteraceae</taxon>
        <taxon>Telluria group</taxon>
        <taxon>Massilia</taxon>
    </lineage>
</organism>
<sequence>MSKTRRQDVARMNASFALSGFTPDEQDLENQRRYILGELTLDDLLAHAQAFAQAQRPSGD</sequence>
<gene>
    <name evidence="2" type="ORF">NX774_14770</name>
</gene>
<dbReference type="InterPro" id="IPR041535">
    <property type="entry name" value="VbhA"/>
</dbReference>
<dbReference type="InterPro" id="IPR033788">
    <property type="entry name" value="VbhA-like"/>
</dbReference>
<proteinExistence type="predicted"/>
<dbReference type="RefSeq" id="WP_258823004.1">
    <property type="nucleotide sequence ID" value="NZ_JANUHB010000003.1"/>
</dbReference>
<evidence type="ECO:0000313" key="3">
    <source>
        <dbReference type="Proteomes" id="UP001206126"/>
    </source>
</evidence>
<dbReference type="Proteomes" id="UP001206126">
    <property type="component" value="Unassembled WGS sequence"/>
</dbReference>
<dbReference type="CDD" id="cd11586">
    <property type="entry name" value="VbhA_like"/>
    <property type="match status" value="1"/>
</dbReference>
<keyword evidence="3" id="KW-1185">Reference proteome</keyword>
<comment type="caution">
    <text evidence="2">The sequence shown here is derived from an EMBL/GenBank/DDBJ whole genome shotgun (WGS) entry which is preliminary data.</text>
</comment>
<accession>A0ABT2DCZ6</accession>
<protein>
    <submittedName>
        <fullName evidence="2">Antitoxin VbhA family protein</fullName>
    </submittedName>
</protein>
<evidence type="ECO:0000313" key="2">
    <source>
        <dbReference type="EMBL" id="MCS0809191.1"/>
    </source>
</evidence>